<evidence type="ECO:0008006" key="4">
    <source>
        <dbReference type="Google" id="ProtNLM"/>
    </source>
</evidence>
<dbReference type="InterPro" id="IPR009351">
    <property type="entry name" value="AlkZ-like"/>
</dbReference>
<protein>
    <recommendedName>
        <fullName evidence="4">Winged helix DNA-binding domain-containing protein</fullName>
    </recommendedName>
</protein>
<evidence type="ECO:0000313" key="3">
    <source>
        <dbReference type="Proteomes" id="UP000265962"/>
    </source>
</evidence>
<dbReference type="PANTHER" id="PTHR38479">
    <property type="entry name" value="LMO0824 PROTEIN"/>
    <property type="match status" value="1"/>
</dbReference>
<organism evidence="2 3">
    <name type="scientific">Propionibacterium ruminifibrarum</name>
    <dbReference type="NCBI Taxonomy" id="1962131"/>
    <lineage>
        <taxon>Bacteria</taxon>
        <taxon>Bacillati</taxon>
        <taxon>Actinomycetota</taxon>
        <taxon>Actinomycetes</taxon>
        <taxon>Propionibacteriales</taxon>
        <taxon>Propionibacteriaceae</taxon>
        <taxon>Propionibacterium</taxon>
    </lineage>
</organism>
<reference evidence="3" key="1">
    <citation type="submission" date="2018-02" db="EMBL/GenBank/DDBJ databases">
        <authorList>
            <person name="Hornung B."/>
        </authorList>
    </citation>
    <scope>NUCLEOTIDE SEQUENCE [LARGE SCALE GENOMIC DNA]</scope>
</reference>
<name>A0A375I0Q9_9ACTN</name>
<dbReference type="OrthoDB" id="9148135at2"/>
<keyword evidence="3" id="KW-1185">Reference proteome</keyword>
<dbReference type="Proteomes" id="UP000265962">
    <property type="component" value="Unassembled WGS sequence"/>
</dbReference>
<accession>A0A375I0Q9</accession>
<dbReference type="PANTHER" id="PTHR38479:SF2">
    <property type="entry name" value="WINGED HELIX DNA-BINDING DOMAIN-CONTAINING PROTEIN"/>
    <property type="match status" value="1"/>
</dbReference>
<feature type="region of interest" description="Disordered" evidence="1">
    <location>
        <begin position="318"/>
        <end position="340"/>
    </location>
</feature>
<dbReference type="AlphaFoldDB" id="A0A375I0Q9"/>
<dbReference type="EMBL" id="OMOH01000001">
    <property type="protein sequence ID" value="SPF67162.1"/>
    <property type="molecule type" value="Genomic_DNA"/>
</dbReference>
<sequence>MKTREIAARRLIAQLLAPSQAHPLAGRELTPHDVCRWMLAIQGQNYTGGLEAVAIRQGRRRSRRWTEGTEADLEAGRIARCWPQRGTLHFMAAEDVAWLSRLCGLPRANAYAAWLGLPAGFDEPRRVLHEALAEGPLTRRQCYEAFARAGLDQAARHGPRLLRVLGSEGMVVQGARRGAEEVFRLTDQLPVPQRTLTDEEALAELATRYVSSHGPATLDDLVWWTHCGRTTARRALELGTGYHRDGAYYVPDWQAGITTRELERALARTYTLPPFDEYLLGYTDRTGILPEELRPQVLTSNGLSWHFTVRRGVVRGRAERLPHRSTRGAKAGRPAPPDAS</sequence>
<gene>
    <name evidence="2" type="ORF">PROPJV5_0172</name>
</gene>
<proteinExistence type="predicted"/>
<evidence type="ECO:0000313" key="2">
    <source>
        <dbReference type="EMBL" id="SPF67162.1"/>
    </source>
</evidence>
<dbReference type="Pfam" id="PF06224">
    <property type="entry name" value="AlkZ-like"/>
    <property type="match status" value="1"/>
</dbReference>
<evidence type="ECO:0000256" key="1">
    <source>
        <dbReference type="SAM" id="MobiDB-lite"/>
    </source>
</evidence>
<dbReference type="RefSeq" id="WP_119714455.1">
    <property type="nucleotide sequence ID" value="NZ_OMOH01000001.1"/>
</dbReference>